<dbReference type="Proteomes" id="UP001500298">
    <property type="component" value="Unassembled WGS sequence"/>
</dbReference>
<dbReference type="InterPro" id="IPR000073">
    <property type="entry name" value="AB_hydrolase_1"/>
</dbReference>
<keyword evidence="3" id="KW-0378">Hydrolase</keyword>
<dbReference type="InterPro" id="IPR050960">
    <property type="entry name" value="AB_hydrolase_4_sf"/>
</dbReference>
<protein>
    <submittedName>
        <fullName evidence="3">Alpha/beta fold hydrolase</fullName>
    </submittedName>
</protein>
<dbReference type="Pfam" id="PF00561">
    <property type="entry name" value="Abhydrolase_1"/>
    <property type="match status" value="1"/>
</dbReference>
<dbReference type="PANTHER" id="PTHR10794:SF94">
    <property type="entry name" value="ESTERASE YHET-RELATED"/>
    <property type="match status" value="1"/>
</dbReference>
<evidence type="ECO:0000256" key="1">
    <source>
        <dbReference type="ARBA" id="ARBA00010884"/>
    </source>
</evidence>
<name>A0ABP9DE66_9BACT</name>
<organism evidence="3 4">
    <name type="scientific">Algivirga pacifica</name>
    <dbReference type="NCBI Taxonomy" id="1162670"/>
    <lineage>
        <taxon>Bacteria</taxon>
        <taxon>Pseudomonadati</taxon>
        <taxon>Bacteroidota</taxon>
        <taxon>Cytophagia</taxon>
        <taxon>Cytophagales</taxon>
        <taxon>Flammeovirgaceae</taxon>
        <taxon>Algivirga</taxon>
    </lineage>
</organism>
<dbReference type="InterPro" id="IPR029058">
    <property type="entry name" value="AB_hydrolase_fold"/>
</dbReference>
<gene>
    <name evidence="3" type="ORF">GCM10023331_25680</name>
</gene>
<keyword evidence="4" id="KW-1185">Reference proteome</keyword>
<reference evidence="4" key="1">
    <citation type="journal article" date="2019" name="Int. J. Syst. Evol. Microbiol.">
        <title>The Global Catalogue of Microorganisms (GCM) 10K type strain sequencing project: providing services to taxonomists for standard genome sequencing and annotation.</title>
        <authorList>
            <consortium name="The Broad Institute Genomics Platform"/>
            <consortium name="The Broad Institute Genome Sequencing Center for Infectious Disease"/>
            <person name="Wu L."/>
            <person name="Ma J."/>
        </authorList>
    </citation>
    <scope>NUCLEOTIDE SEQUENCE [LARGE SCALE GENOMIC DNA]</scope>
    <source>
        <strain evidence="4">JCM 18326</strain>
    </source>
</reference>
<comment type="caution">
    <text evidence="3">The sequence shown here is derived from an EMBL/GenBank/DDBJ whole genome shotgun (WGS) entry which is preliminary data.</text>
</comment>
<dbReference type="PANTHER" id="PTHR10794">
    <property type="entry name" value="ABHYDROLASE DOMAIN-CONTAINING PROTEIN"/>
    <property type="match status" value="1"/>
</dbReference>
<evidence type="ECO:0000259" key="2">
    <source>
        <dbReference type="Pfam" id="PF00561"/>
    </source>
</evidence>
<sequence length="319" mass="36732">MVSDQNYLPLYPFKQSHLSTIYPALFRRVRVDYRRERLFTPDDDFVDIDWSKVGSHRCVIVAHGLEGSSDLSYVKGVVKMANDRKWDAVALNYRGCSGEHNWKFRSYHPGATDDIKLMVEHIITTGNYKEVFLVGFSLGGNLLLKYAGEENNHISSKIGGLVAISVPCDLEATSDHMHRPAGYVYRNRFLKSRKEKVKHKATYKEASFTIADVKKVKTFEELDDMYTAPAHHYPNAREFWRATSCKHYIPDIKVPTLIINATNDPLLPEESHPILETKGHPFAKLMLTKYGGHVGFYDYGNKLYWHEQQIFKFLMKHLG</sequence>
<evidence type="ECO:0000313" key="4">
    <source>
        <dbReference type="Proteomes" id="UP001500298"/>
    </source>
</evidence>
<proteinExistence type="inferred from homology"/>
<dbReference type="GO" id="GO:0016787">
    <property type="term" value="F:hydrolase activity"/>
    <property type="evidence" value="ECO:0007669"/>
    <property type="project" value="UniProtKB-KW"/>
</dbReference>
<accession>A0ABP9DE66</accession>
<dbReference type="SUPFAM" id="SSF53474">
    <property type="entry name" value="alpha/beta-Hydrolases"/>
    <property type="match status" value="1"/>
</dbReference>
<dbReference type="RefSeq" id="WP_345372409.1">
    <property type="nucleotide sequence ID" value="NZ_BAABJX010000038.1"/>
</dbReference>
<dbReference type="Gene3D" id="3.40.50.1820">
    <property type="entry name" value="alpha/beta hydrolase"/>
    <property type="match status" value="1"/>
</dbReference>
<evidence type="ECO:0000313" key="3">
    <source>
        <dbReference type="EMBL" id="GAA4839377.1"/>
    </source>
</evidence>
<dbReference type="PIRSF" id="PIRSF005211">
    <property type="entry name" value="Ab_hydro_YheT"/>
    <property type="match status" value="1"/>
</dbReference>
<feature type="domain" description="AB hydrolase-1" evidence="2">
    <location>
        <begin position="59"/>
        <end position="297"/>
    </location>
</feature>
<dbReference type="InterPro" id="IPR012020">
    <property type="entry name" value="ABHD4"/>
</dbReference>
<comment type="similarity">
    <text evidence="1">Belongs to the AB hydrolase superfamily. AB hydrolase 4 family.</text>
</comment>
<dbReference type="EMBL" id="BAABJX010000038">
    <property type="protein sequence ID" value="GAA4839377.1"/>
    <property type="molecule type" value="Genomic_DNA"/>
</dbReference>